<keyword evidence="1" id="KW-0732">Signal</keyword>
<accession>A0ABS9SF96</accession>
<gene>
    <name evidence="2" type="ORF">MKP09_03460</name>
</gene>
<feature type="chain" id="PRO_5047017626" evidence="1">
    <location>
        <begin position="21"/>
        <end position="557"/>
    </location>
</feature>
<dbReference type="SUPFAM" id="SSF49464">
    <property type="entry name" value="Carboxypeptidase regulatory domain-like"/>
    <property type="match status" value="1"/>
</dbReference>
<comment type="caution">
    <text evidence="2">The sequence shown here is derived from an EMBL/GenBank/DDBJ whole genome shotgun (WGS) entry which is preliminary data.</text>
</comment>
<dbReference type="SUPFAM" id="SSF56935">
    <property type="entry name" value="Porins"/>
    <property type="match status" value="1"/>
</dbReference>
<name>A0ABS9SF96_9BACT</name>
<sequence length="557" mass="61577">MNVKYLFFALMLIISDAAIAQKHTISETFKVRGVCDMCKERIETTALDHKAKTAVWEAGTQLLTISFDSTKTSAAQIGKAIANAGHDNEKAKSADDSYKKLPDCCRYSRSDNEADAHALHGITGVVLEESIKGKLTPLSNATINNIHADEQFTTDSSGVFHFETKLPAQIVVSYVGFKSDTITVNSSEMLSITLKNSVNSDLTEVIVTSRTPSSYVSTLSVLNKLNLGVGELTKAACCNLSESFETSPSVDVSYSDAVTGVKQIQLLGLSGNYTQLLTENTPEIKGFASHYGMTYVPGPWLEGIQLTKGVGSVVNGYESIAGQINIEEKKPDNSEKLFVNTYANTMGRLEANINTAHKLNDKWSVGLLAHGNYSDRKVDDNNDGFKDLPTGSQWNIINRWKYVDNNGWIIQLALKAMQDKRYAGQTNFDRFKDIGTTNAYGVGIDAEQYSFTSKIGYIFPQHKYKSIGLILSANRYTNNAYYGLSNYVGKQSTVYGNLIYQSIIGNTNHKFKTGLSFSNENYNENFNTLIFKRNEIVPGAFLNILMTYPISLQHWQV</sequence>
<dbReference type="Gene3D" id="2.170.130.10">
    <property type="entry name" value="TonB-dependent receptor, plug domain"/>
    <property type="match status" value="1"/>
</dbReference>
<organism evidence="2 3">
    <name type="scientific">Niabella ginsengisoli</name>
    <dbReference type="NCBI Taxonomy" id="522298"/>
    <lineage>
        <taxon>Bacteria</taxon>
        <taxon>Pseudomonadati</taxon>
        <taxon>Bacteroidota</taxon>
        <taxon>Chitinophagia</taxon>
        <taxon>Chitinophagales</taxon>
        <taxon>Chitinophagaceae</taxon>
        <taxon>Niabella</taxon>
    </lineage>
</organism>
<dbReference type="EMBL" id="JAKWBL010000001">
    <property type="protein sequence ID" value="MCH5597039.1"/>
    <property type="molecule type" value="Genomic_DNA"/>
</dbReference>
<protein>
    <submittedName>
        <fullName evidence="2">Carboxypeptidase-like regulatory domain-containing protein</fullName>
    </submittedName>
</protein>
<dbReference type="InterPro" id="IPR037066">
    <property type="entry name" value="Plug_dom_sf"/>
</dbReference>
<keyword evidence="3" id="KW-1185">Reference proteome</keyword>
<evidence type="ECO:0000313" key="2">
    <source>
        <dbReference type="EMBL" id="MCH5597039.1"/>
    </source>
</evidence>
<evidence type="ECO:0000313" key="3">
    <source>
        <dbReference type="Proteomes" id="UP001202248"/>
    </source>
</evidence>
<dbReference type="RefSeq" id="WP_240826449.1">
    <property type="nucleotide sequence ID" value="NZ_JAKWBL010000001.1"/>
</dbReference>
<feature type="signal peptide" evidence="1">
    <location>
        <begin position="1"/>
        <end position="20"/>
    </location>
</feature>
<evidence type="ECO:0000256" key="1">
    <source>
        <dbReference type="SAM" id="SignalP"/>
    </source>
</evidence>
<dbReference type="InterPro" id="IPR008969">
    <property type="entry name" value="CarboxyPept-like_regulatory"/>
</dbReference>
<proteinExistence type="predicted"/>
<reference evidence="2 3" key="1">
    <citation type="submission" date="2022-02" db="EMBL/GenBank/DDBJ databases">
        <authorList>
            <person name="Min J."/>
        </authorList>
    </citation>
    <scope>NUCLEOTIDE SEQUENCE [LARGE SCALE GENOMIC DNA]</scope>
    <source>
        <strain evidence="2 3">GR10-1</strain>
    </source>
</reference>
<dbReference type="Proteomes" id="UP001202248">
    <property type="component" value="Unassembled WGS sequence"/>
</dbReference>